<name>A0A368VNR0_9BACL</name>
<comment type="caution">
    <text evidence="3">The sequence shown here is derived from an EMBL/GenBank/DDBJ whole genome shotgun (WGS) entry which is preliminary data.</text>
</comment>
<protein>
    <recommendedName>
        <fullName evidence="5">DUF4064 domain-containing protein</fullName>
    </recommendedName>
</protein>
<proteinExistence type="predicted"/>
<evidence type="ECO:0008006" key="5">
    <source>
        <dbReference type="Google" id="ProtNLM"/>
    </source>
</evidence>
<feature type="transmembrane region" description="Helical" evidence="2">
    <location>
        <begin position="105"/>
        <end position="135"/>
    </location>
</feature>
<feature type="compositionally biased region" description="Basic and acidic residues" evidence="1">
    <location>
        <begin position="1"/>
        <end position="28"/>
    </location>
</feature>
<evidence type="ECO:0000313" key="3">
    <source>
        <dbReference type="EMBL" id="RCW43361.1"/>
    </source>
</evidence>
<feature type="region of interest" description="Disordered" evidence="1">
    <location>
        <begin position="1"/>
        <end position="46"/>
    </location>
</feature>
<dbReference type="AlphaFoldDB" id="A0A368VNR0"/>
<keyword evidence="4" id="KW-1185">Reference proteome</keyword>
<keyword evidence="2" id="KW-0812">Transmembrane</keyword>
<gene>
    <name evidence="3" type="ORF">DFP97_11332</name>
</gene>
<feature type="transmembrane region" description="Helical" evidence="2">
    <location>
        <begin position="142"/>
        <end position="168"/>
    </location>
</feature>
<sequence>MENENDRNDSPELQRQHNTENNNEEHNRTAFAPYPPESSISSIPPGELGPKKQSGLGIASFIIALVSVVLIIVSIAIAASFAADFANNELLLNDPAAIESMDEEALVPIVLAGLSILASIGAAVIGLILGIISAFSKTRRKVFGVIGIILNGLIVIGAVGLVVVGLAIGASAVA</sequence>
<dbReference type="EMBL" id="QPJD01000013">
    <property type="protein sequence ID" value="RCW43361.1"/>
    <property type="molecule type" value="Genomic_DNA"/>
</dbReference>
<feature type="compositionally biased region" description="Low complexity" evidence="1">
    <location>
        <begin position="37"/>
        <end position="46"/>
    </location>
</feature>
<evidence type="ECO:0000313" key="4">
    <source>
        <dbReference type="Proteomes" id="UP000252415"/>
    </source>
</evidence>
<feature type="transmembrane region" description="Helical" evidence="2">
    <location>
        <begin position="61"/>
        <end position="85"/>
    </location>
</feature>
<evidence type="ECO:0000256" key="1">
    <source>
        <dbReference type="SAM" id="MobiDB-lite"/>
    </source>
</evidence>
<accession>A0A368VNR0</accession>
<dbReference type="RefSeq" id="WP_114381953.1">
    <property type="nucleotide sequence ID" value="NZ_QPJD01000013.1"/>
</dbReference>
<keyword evidence="2" id="KW-1133">Transmembrane helix</keyword>
<evidence type="ECO:0000256" key="2">
    <source>
        <dbReference type="SAM" id="Phobius"/>
    </source>
</evidence>
<dbReference type="Proteomes" id="UP000252415">
    <property type="component" value="Unassembled WGS sequence"/>
</dbReference>
<organism evidence="3 4">
    <name type="scientific">Paenibacillus prosopidis</name>
    <dbReference type="NCBI Taxonomy" id="630520"/>
    <lineage>
        <taxon>Bacteria</taxon>
        <taxon>Bacillati</taxon>
        <taxon>Bacillota</taxon>
        <taxon>Bacilli</taxon>
        <taxon>Bacillales</taxon>
        <taxon>Paenibacillaceae</taxon>
        <taxon>Paenibacillus</taxon>
    </lineage>
</organism>
<keyword evidence="2" id="KW-0472">Membrane</keyword>
<reference evidence="3 4" key="1">
    <citation type="submission" date="2018-07" db="EMBL/GenBank/DDBJ databases">
        <title>Genomic Encyclopedia of Type Strains, Phase III (KMG-III): the genomes of soil and plant-associated and newly described type strains.</title>
        <authorList>
            <person name="Whitman W."/>
        </authorList>
    </citation>
    <scope>NUCLEOTIDE SEQUENCE [LARGE SCALE GENOMIC DNA]</scope>
    <source>
        <strain evidence="3 4">CECT 7506</strain>
    </source>
</reference>